<evidence type="ECO:0000313" key="3">
    <source>
        <dbReference type="Proteomes" id="UP000253314"/>
    </source>
</evidence>
<gene>
    <name evidence="2" type="ORF">DS031_03265</name>
</gene>
<evidence type="ECO:0000256" key="1">
    <source>
        <dbReference type="SAM" id="Phobius"/>
    </source>
</evidence>
<comment type="caution">
    <text evidence="2">The sequence shown here is derived from an EMBL/GenBank/DDBJ whole genome shotgun (WGS) entry which is preliminary data.</text>
</comment>
<organism evidence="2 3">
    <name type="scientific">Bacillus taeanensis</name>
    <dbReference type="NCBI Taxonomy" id="273032"/>
    <lineage>
        <taxon>Bacteria</taxon>
        <taxon>Bacillati</taxon>
        <taxon>Bacillota</taxon>
        <taxon>Bacilli</taxon>
        <taxon>Bacillales</taxon>
        <taxon>Bacillaceae</taxon>
        <taxon>Bacillus</taxon>
    </lineage>
</organism>
<accession>A0A366Y0Y2</accession>
<evidence type="ECO:0000313" key="2">
    <source>
        <dbReference type="EMBL" id="RBW71025.1"/>
    </source>
</evidence>
<protein>
    <recommendedName>
        <fullName evidence="4">DUF2007 domain-containing protein</fullName>
    </recommendedName>
</protein>
<dbReference type="RefSeq" id="WP_113804505.1">
    <property type="nucleotide sequence ID" value="NZ_QOCW01000002.1"/>
</dbReference>
<reference evidence="2 3" key="1">
    <citation type="submission" date="2018-07" db="EMBL/GenBank/DDBJ databases">
        <title>Lottiidibacillus patelloidae gen. nov., sp. nov., isolated from the intestinal tract of a marine limpet and the reclassification of B. taeanensis BH030017T, B. algicola KMM 3737T and B. hwajinpoensis SW-72T as genus Lottiidibacillus.</title>
        <authorList>
            <person name="Liu R."/>
            <person name="Huang Z."/>
        </authorList>
    </citation>
    <scope>NUCLEOTIDE SEQUENCE [LARGE SCALE GENOMIC DNA]</scope>
    <source>
        <strain evidence="2 3">BH030017</strain>
    </source>
</reference>
<dbReference type="OrthoDB" id="2942794at2"/>
<dbReference type="EMBL" id="QOCW01000002">
    <property type="protein sequence ID" value="RBW71025.1"/>
    <property type="molecule type" value="Genomic_DNA"/>
</dbReference>
<feature type="transmembrane region" description="Helical" evidence="1">
    <location>
        <begin position="6"/>
        <end position="26"/>
    </location>
</feature>
<evidence type="ECO:0008006" key="4">
    <source>
        <dbReference type="Google" id="ProtNLM"/>
    </source>
</evidence>
<keyword evidence="3" id="KW-1185">Reference proteome</keyword>
<keyword evidence="1" id="KW-1133">Transmembrane helix</keyword>
<keyword evidence="1" id="KW-0472">Membrane</keyword>
<dbReference type="Proteomes" id="UP000253314">
    <property type="component" value="Unassembled WGS sequence"/>
</dbReference>
<sequence>MVLYLFIAAAVGVVFAAVRFILFYNWKIIHTAFGYKEYSLLISNLEREGVMYKIKTIIDIDNPDRTVIDQKQFDIYVKKSDRHKAHQIVKKIYNNRIYRE</sequence>
<name>A0A366Y0Y2_9BACI</name>
<proteinExistence type="predicted"/>
<dbReference type="AlphaFoldDB" id="A0A366Y0Y2"/>
<keyword evidence="1" id="KW-0812">Transmembrane</keyword>